<sequence length="447" mass="50375">MTDKILKPIHTIRKVSLQQNPHLSNDYSKITPDFLLANDSLLSIKNKYELVPQQDLCKSPRHDILLKPSLKLHRNTPTNKSVRFNMPLVQVLHFHSHGVEEEYEEEDDEEEEEDDDEDDYYVEEEESDLEDAFLEIFSRGLSSPHDTESHLFPHYLTDPFNDSLALKLTNWPSVHAKQRSLSQMVSLESLDWENARSVIKGCVLVHNVAFKKSVMVRMSFNHWQTWIDVEATYKESLNDALDRFSFELVTPNHLSYLNLINTSSSCSMAIRYQVNGQEYWDNNNQCDFNVQWVSCASTGAGASAGVAAGAGAGFTSSAASAGADAVTDAGTGAATAAGGNKIIKRKDVVIKQNPISFYPAYNQELEIKKEEYSTCFLARTYIAPSCNDKSSYLSTQQQISAHFQSYLNDRHRQPKYSVQDHHAIMSVPSPRPPPLLIPPSRNNLVLT</sequence>
<dbReference type="InterPro" id="IPR038175">
    <property type="entry name" value="CBM21_dom_sf"/>
</dbReference>
<dbReference type="PROSITE" id="PS51159">
    <property type="entry name" value="CBM21"/>
    <property type="match status" value="1"/>
</dbReference>
<dbReference type="InterPro" id="IPR005036">
    <property type="entry name" value="CBM21_dom"/>
</dbReference>
<gene>
    <name evidence="3" type="ORF">HPULCUR_008117</name>
</gene>
<dbReference type="EMBL" id="BAABUJ010000024">
    <property type="protein sequence ID" value="GAA5802644.1"/>
    <property type="molecule type" value="Genomic_DNA"/>
</dbReference>
<proteinExistence type="predicted"/>
<reference evidence="3 4" key="1">
    <citation type="submission" date="2024-04" db="EMBL/GenBank/DDBJ databases">
        <title>genome sequences of Mucor flavus KT1a and Helicostylum pulchrum KT1b strains isolation_sourced from the surface of a dry-aged beef.</title>
        <authorList>
            <person name="Toyotome T."/>
            <person name="Hosono M."/>
            <person name="Torimaru M."/>
            <person name="Fukuda K."/>
            <person name="Mikami N."/>
        </authorList>
    </citation>
    <scope>NUCLEOTIDE SEQUENCE [LARGE SCALE GENOMIC DNA]</scope>
    <source>
        <strain evidence="3 4">KT1b</strain>
    </source>
</reference>
<keyword evidence="4" id="KW-1185">Reference proteome</keyword>
<feature type="region of interest" description="Disordered" evidence="1">
    <location>
        <begin position="427"/>
        <end position="447"/>
    </location>
</feature>
<dbReference type="Pfam" id="PF03370">
    <property type="entry name" value="CBM_21"/>
    <property type="match status" value="1"/>
</dbReference>
<protein>
    <recommendedName>
        <fullName evidence="2">CBM21 domain-containing protein</fullName>
    </recommendedName>
</protein>
<evidence type="ECO:0000256" key="1">
    <source>
        <dbReference type="SAM" id="MobiDB-lite"/>
    </source>
</evidence>
<dbReference type="InterPro" id="IPR050782">
    <property type="entry name" value="PP1_regulatory_subunit_3"/>
</dbReference>
<dbReference type="Proteomes" id="UP001476247">
    <property type="component" value="Unassembled WGS sequence"/>
</dbReference>
<comment type="caution">
    <text evidence="3">The sequence shown here is derived from an EMBL/GenBank/DDBJ whole genome shotgun (WGS) entry which is preliminary data.</text>
</comment>
<feature type="compositionally biased region" description="Acidic residues" evidence="1">
    <location>
        <begin position="101"/>
        <end position="122"/>
    </location>
</feature>
<organism evidence="3 4">
    <name type="scientific">Helicostylum pulchrum</name>
    <dbReference type="NCBI Taxonomy" id="562976"/>
    <lineage>
        <taxon>Eukaryota</taxon>
        <taxon>Fungi</taxon>
        <taxon>Fungi incertae sedis</taxon>
        <taxon>Mucoromycota</taxon>
        <taxon>Mucoromycotina</taxon>
        <taxon>Mucoromycetes</taxon>
        <taxon>Mucorales</taxon>
        <taxon>Mucorineae</taxon>
        <taxon>Mucoraceae</taxon>
        <taxon>Helicostylum</taxon>
    </lineage>
</organism>
<evidence type="ECO:0000313" key="3">
    <source>
        <dbReference type="EMBL" id="GAA5802644.1"/>
    </source>
</evidence>
<accession>A0ABP9Y6P1</accession>
<dbReference type="PANTHER" id="PTHR12307">
    <property type="entry name" value="PROTEIN PHOSPHATASE 1 REGULATORY SUBUNIT"/>
    <property type="match status" value="1"/>
</dbReference>
<feature type="region of interest" description="Disordered" evidence="1">
    <location>
        <begin position="98"/>
        <end position="122"/>
    </location>
</feature>
<feature type="domain" description="CBM21" evidence="2">
    <location>
        <begin position="177"/>
        <end position="291"/>
    </location>
</feature>
<dbReference type="PANTHER" id="PTHR12307:SF36">
    <property type="entry name" value="GLYCOGEN-BINDING SUBUNIT 76A"/>
    <property type="match status" value="1"/>
</dbReference>
<name>A0ABP9Y6P1_9FUNG</name>
<dbReference type="Gene3D" id="2.60.40.2440">
    <property type="entry name" value="Carbohydrate binding type-21 domain"/>
    <property type="match status" value="1"/>
</dbReference>
<evidence type="ECO:0000259" key="2">
    <source>
        <dbReference type="PROSITE" id="PS51159"/>
    </source>
</evidence>
<evidence type="ECO:0000313" key="4">
    <source>
        <dbReference type="Proteomes" id="UP001476247"/>
    </source>
</evidence>